<keyword evidence="3" id="KW-1185">Reference proteome</keyword>
<evidence type="ECO:0000256" key="1">
    <source>
        <dbReference type="SAM" id="SignalP"/>
    </source>
</evidence>
<protein>
    <recommendedName>
        <fullName evidence="4">Lipoprotein</fullName>
    </recommendedName>
</protein>
<keyword evidence="1" id="KW-0732">Signal</keyword>
<evidence type="ECO:0008006" key="4">
    <source>
        <dbReference type="Google" id="ProtNLM"/>
    </source>
</evidence>
<dbReference type="PROSITE" id="PS51257">
    <property type="entry name" value="PROKAR_LIPOPROTEIN"/>
    <property type="match status" value="1"/>
</dbReference>
<dbReference type="EMBL" id="CP102173">
    <property type="protein sequence ID" value="UUP12230.1"/>
    <property type="molecule type" value="Genomic_DNA"/>
</dbReference>
<dbReference type="RefSeq" id="WP_232399716.1">
    <property type="nucleotide sequence ID" value="NZ_CP102173.1"/>
</dbReference>
<organism evidence="2 3">
    <name type="scientific">Aeromicrobium wangtongii</name>
    <dbReference type="NCBI Taxonomy" id="2969247"/>
    <lineage>
        <taxon>Bacteria</taxon>
        <taxon>Bacillati</taxon>
        <taxon>Actinomycetota</taxon>
        <taxon>Actinomycetes</taxon>
        <taxon>Propionibacteriales</taxon>
        <taxon>Nocardioidaceae</taxon>
        <taxon>Aeromicrobium</taxon>
    </lineage>
</organism>
<sequence>MKILTLATVVLLGTSLAACSGSDSEGGGSGSDSSAYCKDVAKAKPVFEDLATGDLSKLEEGLNTFHRLADEAPSELKDDWRSLDDAATSIEKALKESGLKFSDLPAVQQGQIPPGVDVTKLTTFAADLQKLNTSAFDEARAAIAKQAKDTCNVKLGAI</sequence>
<feature type="signal peptide" evidence="1">
    <location>
        <begin position="1"/>
        <end position="17"/>
    </location>
</feature>
<evidence type="ECO:0000313" key="3">
    <source>
        <dbReference type="Proteomes" id="UP001316184"/>
    </source>
</evidence>
<reference evidence="2 3" key="1">
    <citation type="submission" date="2022-08" db="EMBL/GenBank/DDBJ databases">
        <title>novel species in genus Aeromicrobium.</title>
        <authorList>
            <person name="Ye L."/>
        </authorList>
    </citation>
    <scope>NUCLEOTIDE SEQUENCE [LARGE SCALE GENOMIC DNA]</scope>
    <source>
        <strain evidence="3">zg-Y1379</strain>
    </source>
</reference>
<gene>
    <name evidence="2" type="ORF">NQV15_10200</name>
</gene>
<evidence type="ECO:0000313" key="2">
    <source>
        <dbReference type="EMBL" id="UUP12230.1"/>
    </source>
</evidence>
<name>A0ABY5M204_9ACTN</name>
<accession>A0ABY5M204</accession>
<dbReference type="Proteomes" id="UP001316184">
    <property type="component" value="Chromosome"/>
</dbReference>
<feature type="chain" id="PRO_5045818341" description="Lipoprotein" evidence="1">
    <location>
        <begin position="18"/>
        <end position="158"/>
    </location>
</feature>
<proteinExistence type="predicted"/>